<keyword evidence="1" id="KW-0472">Membrane</keyword>
<feature type="transmembrane region" description="Helical" evidence="1">
    <location>
        <begin position="52"/>
        <end position="72"/>
    </location>
</feature>
<evidence type="ECO:0000313" key="2">
    <source>
        <dbReference type="EMBL" id="BAO20658.1"/>
    </source>
</evidence>
<dbReference type="EMBL" id="AB775548">
    <property type="protein sequence ID" value="BAO20658.1"/>
    <property type="molecule type" value="Genomic_DNA"/>
</dbReference>
<evidence type="ECO:0000256" key="1">
    <source>
        <dbReference type="SAM" id="Phobius"/>
    </source>
</evidence>
<evidence type="ECO:0000313" key="3">
    <source>
        <dbReference type="Proteomes" id="UP000201835"/>
    </source>
</evidence>
<proteinExistence type="predicted"/>
<sequence length="74" mass="8221">MQIGPCKGCGSTLEQQQDPLNVLCDECRYKATNPPPTVEYRQVGHFKYSAGLLLYTFLVLMAGFLMGFAVRFGV</sequence>
<accession>V5YTL4</accession>
<keyword evidence="3" id="KW-1185">Reference proteome</keyword>
<dbReference type="Proteomes" id="UP000201835">
    <property type="component" value="Segment"/>
</dbReference>
<dbReference type="KEGG" id="vg:17825101"/>
<keyword evidence="1" id="KW-0812">Transmembrane</keyword>
<keyword evidence="1" id="KW-1133">Transmembrane helix</keyword>
<reference evidence="2 3" key="1">
    <citation type="journal article" date="2015" name="J Appl Environ Microbiol">
        <title>Complete Genome Sequence Analysis of Two Pseudomonas plecoglossicida Phages, Potential Therapeutic Agents.</title>
        <authorList>
            <person name="Kawato Y."/>
            <person name="Yasuike M."/>
            <person name="Nakamura Y."/>
            <person name="Shigenobu Y."/>
            <person name="Fujiwara A."/>
            <person name="Sano M."/>
            <person name="Nakai T."/>
        </authorList>
    </citation>
    <scope>NUCLEOTIDE SEQUENCE [LARGE SCALE GENOMIC DNA]</scope>
</reference>
<name>V5YTL4_9CAUD</name>
<organism evidence="2 3">
    <name type="scientific">Pseudomonas phage PPpW-3</name>
    <dbReference type="NCBI Taxonomy" id="1279082"/>
    <lineage>
        <taxon>Viruses</taxon>
        <taxon>Duplodnaviria</taxon>
        <taxon>Heunggongvirae</taxon>
        <taxon>Uroviricota</taxon>
        <taxon>Caudoviricetes</taxon>
        <taxon>Hiroshimavirus</taxon>
        <taxon>Hiroshimavirus PPpW3</taxon>
    </lineage>
</organism>
<dbReference type="GeneID" id="17825101"/>
<protein>
    <submittedName>
        <fullName evidence="2">Uncharacterized protein</fullName>
    </submittedName>
</protein>
<dbReference type="RefSeq" id="YP_008873234.1">
    <property type="nucleotide sequence ID" value="NC_023006.1"/>
</dbReference>